<keyword evidence="1" id="KW-0472">Membrane</keyword>
<keyword evidence="3" id="KW-1185">Reference proteome</keyword>
<keyword evidence="1" id="KW-0812">Transmembrane</keyword>
<dbReference type="KEGG" id="vnx:VNE69_05198"/>
<organism evidence="2 3">
    <name type="scientific">Vairimorpha necatrix</name>
    <dbReference type="NCBI Taxonomy" id="6039"/>
    <lineage>
        <taxon>Eukaryota</taxon>
        <taxon>Fungi</taxon>
        <taxon>Fungi incertae sedis</taxon>
        <taxon>Microsporidia</taxon>
        <taxon>Nosematidae</taxon>
        <taxon>Vairimorpha</taxon>
    </lineage>
</organism>
<dbReference type="AlphaFoldDB" id="A0AAX4JCE1"/>
<gene>
    <name evidence="2" type="ORF">VNE69_05198</name>
</gene>
<dbReference type="GeneID" id="90541422"/>
<evidence type="ECO:0000313" key="3">
    <source>
        <dbReference type="Proteomes" id="UP001334084"/>
    </source>
</evidence>
<name>A0AAX4JCE1_9MICR</name>
<sequence>MEMSFADRKSLLYDGYLLMKNFIKFDNDKWYKLTNSELDFIEYFINFVEKFYKILRICHIDAINNSIGIKETLENIIKDNTCFIKEGISANFPSFIIVLCEEIVPNYIKCYNSYAEKLLKKEYNNFQDNFIKAKCSKADFDFFNKTLIIDSEIIEKRDRNSTSIHYINDNFTEIDANSIINFIKLKKFNINNTKPLFNINNFKQKSSMFYGRFVFLMFIFVGICLILLVLGVRYYRRYHKRITNQRHDENQTELSEL</sequence>
<dbReference type="EMBL" id="CP142730">
    <property type="protein sequence ID" value="WUR03609.1"/>
    <property type="molecule type" value="Genomic_DNA"/>
</dbReference>
<keyword evidence="1" id="KW-1133">Transmembrane helix</keyword>
<evidence type="ECO:0000313" key="2">
    <source>
        <dbReference type="EMBL" id="WUR03609.1"/>
    </source>
</evidence>
<feature type="transmembrane region" description="Helical" evidence="1">
    <location>
        <begin position="209"/>
        <end position="232"/>
    </location>
</feature>
<accession>A0AAX4JCE1</accession>
<dbReference type="Proteomes" id="UP001334084">
    <property type="component" value="Chromosome 5"/>
</dbReference>
<protein>
    <submittedName>
        <fullName evidence="2">SP-containing membrane protein</fullName>
    </submittedName>
</protein>
<evidence type="ECO:0000256" key="1">
    <source>
        <dbReference type="SAM" id="Phobius"/>
    </source>
</evidence>
<reference evidence="2" key="1">
    <citation type="journal article" date="2024" name="BMC Genomics">
        <title>Functional annotation of a divergent genome using sequence and structure-based similarity.</title>
        <authorList>
            <person name="Svedberg D."/>
            <person name="Winiger R.R."/>
            <person name="Berg A."/>
            <person name="Sharma H."/>
            <person name="Tellgren-Roth C."/>
            <person name="Debrunner-Vossbrinck B.A."/>
            <person name="Vossbrinck C.R."/>
            <person name="Barandun J."/>
        </authorList>
    </citation>
    <scope>NUCLEOTIDE SEQUENCE</scope>
    <source>
        <strain evidence="2">Illinois isolate</strain>
    </source>
</reference>
<dbReference type="RefSeq" id="XP_065329754.1">
    <property type="nucleotide sequence ID" value="XM_065473682.1"/>
</dbReference>
<proteinExistence type="predicted"/>